<organism evidence="1">
    <name type="scientific">Myoviridae sp. ct4uh47</name>
    <dbReference type="NCBI Taxonomy" id="2825032"/>
    <lineage>
        <taxon>Viruses</taxon>
        <taxon>Duplodnaviria</taxon>
        <taxon>Heunggongvirae</taxon>
        <taxon>Uroviricota</taxon>
        <taxon>Caudoviricetes</taxon>
    </lineage>
</organism>
<protein>
    <submittedName>
        <fullName evidence="1">Uncharacterized protein</fullName>
    </submittedName>
</protein>
<proteinExistence type="predicted"/>
<evidence type="ECO:0000313" key="1">
    <source>
        <dbReference type="EMBL" id="DAG02134.1"/>
    </source>
</evidence>
<sequence length="130" mass="13385">MALIKVPYVDNQTVIAAEQLNAIQDEIIRVAAKVDDGGLVGPPGPAGIVISSTQPTGDTHPVWLDPDGGASIENPLNLTGATVGQIAKISAVDDNGVPTAWEPMDMASVDKAEIVADVLAALPTWEGGDY</sequence>
<accession>A0A8S5V608</accession>
<name>A0A8S5V608_9CAUD</name>
<reference evidence="1" key="1">
    <citation type="journal article" date="2021" name="Proc. Natl. Acad. Sci. U.S.A.">
        <title>A Catalog of Tens of Thousands of Viruses from Human Metagenomes Reveals Hidden Associations with Chronic Diseases.</title>
        <authorList>
            <person name="Tisza M.J."/>
            <person name="Buck C.B."/>
        </authorList>
    </citation>
    <scope>NUCLEOTIDE SEQUENCE</scope>
    <source>
        <strain evidence="1">Ct4uh47</strain>
    </source>
</reference>
<dbReference type="EMBL" id="BK016203">
    <property type="protein sequence ID" value="DAG02134.1"/>
    <property type="molecule type" value="Genomic_DNA"/>
</dbReference>